<dbReference type="SUPFAM" id="SSF48371">
    <property type="entry name" value="ARM repeat"/>
    <property type="match status" value="2"/>
</dbReference>
<dbReference type="Proteomes" id="UP000507470">
    <property type="component" value="Unassembled WGS sequence"/>
</dbReference>
<dbReference type="GO" id="GO:0003730">
    <property type="term" value="F:mRNA 3'-UTR binding"/>
    <property type="evidence" value="ECO:0007669"/>
    <property type="project" value="TreeGrafter"/>
</dbReference>
<evidence type="ECO:0000313" key="6">
    <source>
        <dbReference type="Proteomes" id="UP000507470"/>
    </source>
</evidence>
<protein>
    <submittedName>
        <fullName evidence="5">PUM</fullName>
    </submittedName>
</protein>
<sequence length="648" mass="73477">MNEIFVESLVVDIKDEISSKNCTDEFVFDEHDKWNVLDEIVDETVAMLSSDQAMNDMGGQNPNLVSQSHEVNKQNDENIEQFIADQEIDEVNDENNNKENLNFNKEYLNLTVTVDNDYRRNSKDLESWETADEETNNQPASILDQEQDKKPGPGFSNHSKSKPCPQLQKDNDTALEVDGFTSQRHVCYPHRPLYPINVPPSDYTSAVSYSVQPGFSTQVNQANFNFSRQQQQLILDVNLSQQASSVDVYADKAFSEDQNSVALCERTKQKTNDNMLENLKRNELPNLQLQDITGHVVEFLLDSAGSQFVLSKLPRAAREETSIIVNEILTSGQIITLCKSPSGYHVLQKLLMNTSEQSHCLAMKLFGNIVQLSLHPYGSKIIVQALSTSHVQIQKGILKELERSVLHCITDSIGNHVIQKCIEIFSPQCLRTIIETCKDQVCQQIAYRSGMSTDSIGNHVIQKCIEIFSPQCLRTIIETCKDQLTILCTHIHGSQVLQKLITHCVLWRTKPIREAILDQSDVLVQDPNGVEVIMCVLQKGTPEDKNRILNWLKGDLLSHSVQRFNRSSFSELDVSIESVEDDLFEVELHSFEEETPDNNTEIEDRTGIEEDMTDLTRALLNAELPFDPESFILEAEKRDIEDLSFCFS</sequence>
<feature type="repeat" description="Pumilio" evidence="2">
    <location>
        <begin position="364"/>
        <end position="399"/>
    </location>
</feature>
<feature type="repeat" description="Pumilio" evidence="2">
    <location>
        <begin position="443"/>
        <end position="478"/>
    </location>
</feature>
<dbReference type="Gene3D" id="1.25.10.10">
    <property type="entry name" value="Leucine-rich Repeat Variant"/>
    <property type="match status" value="2"/>
</dbReference>
<dbReference type="InterPro" id="IPR001313">
    <property type="entry name" value="Pumilio_RNA-bd_rpt"/>
</dbReference>
<dbReference type="PANTHER" id="PTHR12537:SF12">
    <property type="entry name" value="MATERNAL PROTEIN PUMILIO"/>
    <property type="match status" value="1"/>
</dbReference>
<dbReference type="PROSITE" id="PS50303">
    <property type="entry name" value="PUM_HD"/>
    <property type="match status" value="1"/>
</dbReference>
<dbReference type="InterPro" id="IPR033133">
    <property type="entry name" value="PUM-HD"/>
</dbReference>
<name>A0A6J8DY13_MYTCO</name>
<keyword evidence="6" id="KW-1185">Reference proteome</keyword>
<evidence type="ECO:0000256" key="3">
    <source>
        <dbReference type="SAM" id="MobiDB-lite"/>
    </source>
</evidence>
<feature type="domain" description="PUM-HD" evidence="4">
    <location>
        <begin position="271"/>
        <end position="619"/>
    </location>
</feature>
<dbReference type="InterPro" id="IPR016024">
    <property type="entry name" value="ARM-type_fold"/>
</dbReference>
<evidence type="ECO:0000259" key="4">
    <source>
        <dbReference type="PROSITE" id="PS50303"/>
    </source>
</evidence>
<feature type="repeat" description="Pumilio" evidence="2">
    <location>
        <begin position="400"/>
        <end position="435"/>
    </location>
</feature>
<dbReference type="InterPro" id="IPR011989">
    <property type="entry name" value="ARM-like"/>
</dbReference>
<evidence type="ECO:0000256" key="1">
    <source>
        <dbReference type="ARBA" id="ARBA00022737"/>
    </source>
</evidence>
<organism evidence="5 6">
    <name type="scientific">Mytilus coruscus</name>
    <name type="common">Sea mussel</name>
    <dbReference type="NCBI Taxonomy" id="42192"/>
    <lineage>
        <taxon>Eukaryota</taxon>
        <taxon>Metazoa</taxon>
        <taxon>Spiralia</taxon>
        <taxon>Lophotrochozoa</taxon>
        <taxon>Mollusca</taxon>
        <taxon>Bivalvia</taxon>
        <taxon>Autobranchia</taxon>
        <taxon>Pteriomorphia</taxon>
        <taxon>Mytilida</taxon>
        <taxon>Mytiloidea</taxon>
        <taxon>Mytilidae</taxon>
        <taxon>Mytilinae</taxon>
        <taxon>Mytilus</taxon>
    </lineage>
</organism>
<dbReference type="OrthoDB" id="668540at2759"/>
<dbReference type="EMBL" id="CACVKT020008087">
    <property type="protein sequence ID" value="CAC5412756.1"/>
    <property type="molecule type" value="Genomic_DNA"/>
</dbReference>
<dbReference type="GO" id="GO:0005737">
    <property type="term" value="C:cytoplasm"/>
    <property type="evidence" value="ECO:0007669"/>
    <property type="project" value="TreeGrafter"/>
</dbReference>
<dbReference type="PROSITE" id="PS50302">
    <property type="entry name" value="PUM"/>
    <property type="match status" value="3"/>
</dbReference>
<proteinExistence type="predicted"/>
<dbReference type="AlphaFoldDB" id="A0A6J8DY13"/>
<dbReference type="SMART" id="SM00025">
    <property type="entry name" value="Pumilio"/>
    <property type="match status" value="7"/>
</dbReference>
<gene>
    <name evidence="5" type="ORF">MCOR_45737</name>
</gene>
<accession>A0A6J8DY13</accession>
<dbReference type="Pfam" id="PF00806">
    <property type="entry name" value="PUF"/>
    <property type="match status" value="5"/>
</dbReference>
<dbReference type="PANTHER" id="PTHR12537">
    <property type="entry name" value="RNA BINDING PROTEIN PUMILIO-RELATED"/>
    <property type="match status" value="1"/>
</dbReference>
<feature type="region of interest" description="Disordered" evidence="3">
    <location>
        <begin position="127"/>
        <end position="169"/>
    </location>
</feature>
<keyword evidence="1" id="KW-0677">Repeat</keyword>
<reference evidence="5 6" key="1">
    <citation type="submission" date="2020-06" db="EMBL/GenBank/DDBJ databases">
        <authorList>
            <person name="Li R."/>
            <person name="Bekaert M."/>
        </authorList>
    </citation>
    <scope>NUCLEOTIDE SEQUENCE [LARGE SCALE GENOMIC DNA]</scope>
    <source>
        <strain evidence="6">wild</strain>
    </source>
</reference>
<dbReference type="GO" id="GO:0010608">
    <property type="term" value="P:post-transcriptional regulation of gene expression"/>
    <property type="evidence" value="ECO:0007669"/>
    <property type="project" value="TreeGrafter"/>
</dbReference>
<evidence type="ECO:0000256" key="2">
    <source>
        <dbReference type="PROSITE-ProRule" id="PRU00317"/>
    </source>
</evidence>
<evidence type="ECO:0000313" key="5">
    <source>
        <dbReference type="EMBL" id="CAC5412756.1"/>
    </source>
</evidence>